<name>A0A0A9EZG7_ARUDO</name>
<organism evidence="2">
    <name type="scientific">Arundo donax</name>
    <name type="common">Giant reed</name>
    <name type="synonym">Donax arundinaceus</name>
    <dbReference type="NCBI Taxonomy" id="35708"/>
    <lineage>
        <taxon>Eukaryota</taxon>
        <taxon>Viridiplantae</taxon>
        <taxon>Streptophyta</taxon>
        <taxon>Embryophyta</taxon>
        <taxon>Tracheophyta</taxon>
        <taxon>Spermatophyta</taxon>
        <taxon>Magnoliopsida</taxon>
        <taxon>Liliopsida</taxon>
        <taxon>Poales</taxon>
        <taxon>Poaceae</taxon>
        <taxon>PACMAD clade</taxon>
        <taxon>Arundinoideae</taxon>
        <taxon>Arundineae</taxon>
        <taxon>Arundo</taxon>
    </lineage>
</organism>
<sequence length="43" mass="5035">MVYVLWYAMDKYFLTKYGVLCYVMINCFVMSNGALVTNIYSCC</sequence>
<evidence type="ECO:0000313" key="2">
    <source>
        <dbReference type="EMBL" id="JAE06125.1"/>
    </source>
</evidence>
<feature type="transmembrane region" description="Helical" evidence="1">
    <location>
        <begin position="17"/>
        <end position="40"/>
    </location>
</feature>
<reference evidence="2" key="2">
    <citation type="journal article" date="2015" name="Data Brief">
        <title>Shoot transcriptome of the giant reed, Arundo donax.</title>
        <authorList>
            <person name="Barrero R.A."/>
            <person name="Guerrero F.D."/>
            <person name="Moolhuijzen P."/>
            <person name="Goolsby J.A."/>
            <person name="Tidwell J."/>
            <person name="Bellgard S.E."/>
            <person name="Bellgard M.I."/>
        </authorList>
    </citation>
    <scope>NUCLEOTIDE SEQUENCE</scope>
    <source>
        <tissue evidence="2">Shoot tissue taken approximately 20 cm above the soil surface</tissue>
    </source>
</reference>
<dbReference type="AlphaFoldDB" id="A0A0A9EZG7"/>
<accession>A0A0A9EZG7</accession>
<evidence type="ECO:0000256" key="1">
    <source>
        <dbReference type="SAM" id="Phobius"/>
    </source>
</evidence>
<reference evidence="2" key="1">
    <citation type="submission" date="2014-09" db="EMBL/GenBank/DDBJ databases">
        <authorList>
            <person name="Magalhaes I.L.F."/>
            <person name="Oliveira U."/>
            <person name="Santos F.R."/>
            <person name="Vidigal T.H.D.A."/>
            <person name="Brescovit A.D."/>
            <person name="Santos A.J."/>
        </authorList>
    </citation>
    <scope>NUCLEOTIDE SEQUENCE</scope>
    <source>
        <tissue evidence="2">Shoot tissue taken approximately 20 cm above the soil surface</tissue>
    </source>
</reference>
<dbReference type="EMBL" id="GBRH01191771">
    <property type="protein sequence ID" value="JAE06125.1"/>
    <property type="molecule type" value="Transcribed_RNA"/>
</dbReference>
<keyword evidence="1" id="KW-1133">Transmembrane helix</keyword>
<keyword evidence="1" id="KW-0472">Membrane</keyword>
<proteinExistence type="predicted"/>
<protein>
    <submittedName>
        <fullName evidence="2">Uncharacterized protein</fullName>
    </submittedName>
</protein>
<keyword evidence="1" id="KW-0812">Transmembrane</keyword>